<comment type="caution">
    <text evidence="2">The sequence shown here is derived from an EMBL/GenBank/DDBJ whole genome shotgun (WGS) entry which is preliminary data.</text>
</comment>
<keyword evidence="1" id="KW-1133">Transmembrane helix</keyword>
<dbReference type="EMBL" id="JAQGLA010000023">
    <property type="protein sequence ID" value="MDA3627064.1"/>
    <property type="molecule type" value="Genomic_DNA"/>
</dbReference>
<keyword evidence="1" id="KW-0812">Transmembrane</keyword>
<keyword evidence="1" id="KW-0472">Membrane</keyword>
<feature type="transmembrane region" description="Helical" evidence="1">
    <location>
        <begin position="282"/>
        <end position="303"/>
    </location>
</feature>
<feature type="transmembrane region" description="Helical" evidence="1">
    <location>
        <begin position="172"/>
        <end position="193"/>
    </location>
</feature>
<dbReference type="Proteomes" id="UP001210380">
    <property type="component" value="Unassembled WGS sequence"/>
</dbReference>
<feature type="transmembrane region" description="Helical" evidence="1">
    <location>
        <begin position="72"/>
        <end position="91"/>
    </location>
</feature>
<feature type="transmembrane region" description="Helical" evidence="1">
    <location>
        <begin position="132"/>
        <end position="160"/>
    </location>
</feature>
<accession>A0ABT4UZC2</accession>
<organism evidence="2 3">
    <name type="scientific">Saccharopolyspora oryzae</name>
    <dbReference type="NCBI Taxonomy" id="2997343"/>
    <lineage>
        <taxon>Bacteria</taxon>
        <taxon>Bacillati</taxon>
        <taxon>Actinomycetota</taxon>
        <taxon>Actinomycetes</taxon>
        <taxon>Pseudonocardiales</taxon>
        <taxon>Pseudonocardiaceae</taxon>
        <taxon>Saccharopolyspora</taxon>
    </lineage>
</organism>
<feature type="transmembrane region" description="Helical" evidence="1">
    <location>
        <begin position="98"/>
        <end position="120"/>
    </location>
</feature>
<proteinExistence type="predicted"/>
<evidence type="ECO:0000313" key="3">
    <source>
        <dbReference type="Proteomes" id="UP001210380"/>
    </source>
</evidence>
<dbReference type="RefSeq" id="WP_270949706.1">
    <property type="nucleotide sequence ID" value="NZ_JAQGLA010000023.1"/>
</dbReference>
<evidence type="ECO:0000256" key="1">
    <source>
        <dbReference type="SAM" id="Phobius"/>
    </source>
</evidence>
<keyword evidence="3" id="KW-1185">Reference proteome</keyword>
<protein>
    <submittedName>
        <fullName evidence="2">Uncharacterized protein</fullName>
    </submittedName>
</protein>
<gene>
    <name evidence="2" type="ORF">OU415_16590</name>
</gene>
<name>A0ABT4UZC2_9PSEU</name>
<evidence type="ECO:0000313" key="2">
    <source>
        <dbReference type="EMBL" id="MDA3627064.1"/>
    </source>
</evidence>
<feature type="transmembrane region" description="Helical" evidence="1">
    <location>
        <begin position="218"/>
        <end position="236"/>
    </location>
</feature>
<feature type="transmembrane region" description="Helical" evidence="1">
    <location>
        <begin position="248"/>
        <end position="270"/>
    </location>
</feature>
<sequence length="313" mass="32212">MSGNDRGRSTTSTAARMARSLADAVLRRTWIERACYLLAAVLICSGLFHLGVLLVTGGSWSGPVSWRKPATFGLSFGLTLATVTWVLSFASGRSRDRAVLLAVFAGACAAEVGMITVQAWRGMPSHFGVTGAGAGLLSAGAAGGGVALVATLATATVLVWRPDPGIPPSMRLALRVGFASLMVALALGVYMLARGMVLSRVGGDVDGAFAFTAGIKPGHAATMHGVLVLPFLAWMLSFAECPERSRLALVRLASSGYVLFAGIVVVEVLAGVRPLPVSAAPVVATVFALAGTALLIIAFGLALRALHRPNCAE</sequence>
<feature type="transmembrane region" description="Helical" evidence="1">
    <location>
        <begin position="36"/>
        <end position="60"/>
    </location>
</feature>
<reference evidence="2 3" key="1">
    <citation type="submission" date="2022-11" db="EMBL/GenBank/DDBJ databases">
        <title>Draft genome sequence of Saccharopolyspora sp. WRP15-2 isolated from rhizosphere soils of wild rice in Thailand.</title>
        <authorList>
            <person name="Duangmal K."/>
            <person name="Kammanee S."/>
            <person name="Muangham S."/>
        </authorList>
    </citation>
    <scope>NUCLEOTIDE SEQUENCE [LARGE SCALE GENOMIC DNA]</scope>
    <source>
        <strain evidence="2 3">WRP15-2</strain>
    </source>
</reference>